<proteinExistence type="predicted"/>
<evidence type="ECO:0000313" key="3">
    <source>
        <dbReference type="Proteomes" id="UP000664203"/>
    </source>
</evidence>
<feature type="region of interest" description="Disordered" evidence="1">
    <location>
        <begin position="432"/>
        <end position="493"/>
    </location>
</feature>
<feature type="region of interest" description="Disordered" evidence="1">
    <location>
        <begin position="109"/>
        <end position="151"/>
    </location>
</feature>
<dbReference type="Proteomes" id="UP000664203">
    <property type="component" value="Unassembled WGS sequence"/>
</dbReference>
<reference evidence="2" key="1">
    <citation type="submission" date="2021-03" db="EMBL/GenBank/DDBJ databases">
        <authorList>
            <person name="Tagirdzhanova G."/>
        </authorList>
    </citation>
    <scope>NUCLEOTIDE SEQUENCE</scope>
</reference>
<dbReference type="OrthoDB" id="10307881at2759"/>
<feature type="compositionally biased region" description="Basic and acidic residues" evidence="1">
    <location>
        <begin position="124"/>
        <end position="134"/>
    </location>
</feature>
<name>A0A8H3ELP4_9LECA</name>
<dbReference type="AlphaFoldDB" id="A0A8H3ELP4"/>
<evidence type="ECO:0000313" key="2">
    <source>
        <dbReference type="EMBL" id="CAF9908187.1"/>
    </source>
</evidence>
<sequence>MACECGCDVDDHLHNLPNRPPSPNTFFENFWAPNFVELLVSRLRTVQDEFEPSKRVLWRGTYGGDAQDIAPSWHKWVNPPVFSDEVRGRGMPVVSRLPTPNFEEIIREERRQDLLYNSDNSTEAQKRPSPRNEEENPQNPLPPTKGATHTPSVWSQEIITSTSFPDAFDPPVSNLSVKLATHTQPFQLDQGYSVSGTPRFCYEYDRDEKTSAVKPSYFLRPASQAARESKRTKEEIRVPMKRKAESMEPADRLGEQVAYHQKYIPRGCPCGCGGKNLYCLRPNRPPSPNTFYENFWAPNFAYMLRTRLEEAARKLEPSKRIWWREEFGGCAPDREPLDSEIWAFEGDDRGNVLRTSPPPFSDDTFGSRSKNEDPVQPYRKRQRSTSPLNTPIRSPDEAYNTPLQDFTYGHCHTSKGIPLYNAGESPLKELAKYRNNPNSSRDSFTRTSTPPTKARSPKSPTNYIPNRFPPLNVPKLPRRRPPRANIGPLSEEEDELLRQKFEALTVQRNRLLGINVDRCKNVPGGSMTSAVDSVAVCEAGEKSTKRFANDWAHADDSSRSSFRAPTVRPEAKPPKSPTHYIPDRFSPPEIPDFSRKRPHRFKRKETTAEEDAELLQSGRRKIEASRLKLQRRLYGIHFERDKVLSAESAPSTSSVDHLEEMSPITQAKKQDPIGADFQQ</sequence>
<comment type="caution">
    <text evidence="2">The sequence shown here is derived from an EMBL/GenBank/DDBJ whole genome shotgun (WGS) entry which is preliminary data.</text>
</comment>
<feature type="region of interest" description="Disordered" evidence="1">
    <location>
        <begin position="348"/>
        <end position="401"/>
    </location>
</feature>
<protein>
    <submittedName>
        <fullName evidence="2">Uncharacterized protein</fullName>
    </submittedName>
</protein>
<gene>
    <name evidence="2" type="ORF">ALECFALPRED_004345</name>
</gene>
<accession>A0A8H3ELP4</accession>
<organism evidence="2 3">
    <name type="scientific">Alectoria fallacina</name>
    <dbReference type="NCBI Taxonomy" id="1903189"/>
    <lineage>
        <taxon>Eukaryota</taxon>
        <taxon>Fungi</taxon>
        <taxon>Dikarya</taxon>
        <taxon>Ascomycota</taxon>
        <taxon>Pezizomycotina</taxon>
        <taxon>Lecanoromycetes</taxon>
        <taxon>OSLEUM clade</taxon>
        <taxon>Lecanoromycetidae</taxon>
        <taxon>Lecanorales</taxon>
        <taxon>Lecanorineae</taxon>
        <taxon>Parmeliaceae</taxon>
        <taxon>Alectoria</taxon>
    </lineage>
</organism>
<dbReference type="EMBL" id="CAJPDR010000027">
    <property type="protein sequence ID" value="CAF9908187.1"/>
    <property type="molecule type" value="Genomic_DNA"/>
</dbReference>
<feature type="region of interest" description="Disordered" evidence="1">
    <location>
        <begin position="551"/>
        <end position="609"/>
    </location>
</feature>
<feature type="compositionally biased region" description="Polar residues" evidence="1">
    <location>
        <begin position="435"/>
        <end position="451"/>
    </location>
</feature>
<evidence type="ECO:0000256" key="1">
    <source>
        <dbReference type="SAM" id="MobiDB-lite"/>
    </source>
</evidence>
<keyword evidence="3" id="KW-1185">Reference proteome</keyword>
<feature type="region of interest" description="Disordered" evidence="1">
    <location>
        <begin position="644"/>
        <end position="679"/>
    </location>
</feature>